<reference evidence="1 2" key="1">
    <citation type="submission" date="2023-05" db="EMBL/GenBank/DDBJ databases">
        <title>Chelatococcus sp. nov., a moderately thermophilic bacterium isolated from hot spring microbial mat.</title>
        <authorList>
            <person name="Hu C.-J."/>
            <person name="Li W.-J."/>
        </authorList>
    </citation>
    <scope>NUCLEOTIDE SEQUENCE [LARGE SCALE GENOMIC DNA]</scope>
    <source>
        <strain evidence="1 2">SYSU G07232</strain>
    </source>
</reference>
<organism evidence="1 2">
    <name type="scientific">Chelatococcus albus</name>
    <dbReference type="NCBI Taxonomy" id="3047466"/>
    <lineage>
        <taxon>Bacteria</taxon>
        <taxon>Pseudomonadati</taxon>
        <taxon>Pseudomonadota</taxon>
        <taxon>Alphaproteobacteria</taxon>
        <taxon>Hyphomicrobiales</taxon>
        <taxon>Chelatococcaceae</taxon>
        <taxon>Chelatococcus</taxon>
    </lineage>
</organism>
<dbReference type="EMBL" id="JASJEV010000022">
    <property type="protein sequence ID" value="MDJ1160240.1"/>
    <property type="molecule type" value="Genomic_DNA"/>
</dbReference>
<keyword evidence="2" id="KW-1185">Reference proteome</keyword>
<dbReference type="Proteomes" id="UP001321492">
    <property type="component" value="Unassembled WGS sequence"/>
</dbReference>
<proteinExistence type="predicted"/>
<evidence type="ECO:0000313" key="1">
    <source>
        <dbReference type="EMBL" id="MDJ1160240.1"/>
    </source>
</evidence>
<evidence type="ECO:0000313" key="2">
    <source>
        <dbReference type="Proteomes" id="UP001321492"/>
    </source>
</evidence>
<protein>
    <submittedName>
        <fullName evidence="1">Uncharacterized protein</fullName>
    </submittedName>
</protein>
<comment type="caution">
    <text evidence="1">The sequence shown here is derived from an EMBL/GenBank/DDBJ whole genome shotgun (WGS) entry which is preliminary data.</text>
</comment>
<gene>
    <name evidence="1" type="ORF">QNA08_18665</name>
</gene>
<name>A0ABT7AME3_9HYPH</name>
<accession>A0ABT7AME3</accession>
<dbReference type="RefSeq" id="WP_283742239.1">
    <property type="nucleotide sequence ID" value="NZ_JASJEV010000022.1"/>
</dbReference>
<sequence length="100" mass="11128">MTGLARHWPPDLHHLLAGLQKAPTGTPGCYWAEVDVSEQELLALQLFETAARHDRVLLPSGEDGIEHRATMEPIIGLGEPHEPARHVARVRICFTHVEPE</sequence>